<dbReference type="AlphaFoldDB" id="A0A8K0QUM7"/>
<feature type="signal peptide" evidence="1">
    <location>
        <begin position="1"/>
        <end position="17"/>
    </location>
</feature>
<dbReference type="EMBL" id="JAGMVJ010000023">
    <property type="protein sequence ID" value="KAH7072344.1"/>
    <property type="molecule type" value="Genomic_DNA"/>
</dbReference>
<evidence type="ECO:0000313" key="2">
    <source>
        <dbReference type="EMBL" id="KAH7072344.1"/>
    </source>
</evidence>
<keyword evidence="1" id="KW-0732">Signal</keyword>
<protein>
    <recommendedName>
        <fullName evidence="4">Ubiquitin 3 binding protein But2 C-terminal domain-containing protein</fullName>
    </recommendedName>
</protein>
<dbReference type="OrthoDB" id="5356630at2759"/>
<feature type="chain" id="PRO_5035466374" description="Ubiquitin 3 binding protein But2 C-terminal domain-containing protein" evidence="1">
    <location>
        <begin position="18"/>
        <end position="186"/>
    </location>
</feature>
<reference evidence="2" key="1">
    <citation type="journal article" date="2021" name="Nat. Commun.">
        <title>Genetic determinants of endophytism in the Arabidopsis root mycobiome.</title>
        <authorList>
            <person name="Mesny F."/>
            <person name="Miyauchi S."/>
            <person name="Thiergart T."/>
            <person name="Pickel B."/>
            <person name="Atanasova L."/>
            <person name="Karlsson M."/>
            <person name="Huettel B."/>
            <person name="Barry K.W."/>
            <person name="Haridas S."/>
            <person name="Chen C."/>
            <person name="Bauer D."/>
            <person name="Andreopoulos W."/>
            <person name="Pangilinan J."/>
            <person name="LaButti K."/>
            <person name="Riley R."/>
            <person name="Lipzen A."/>
            <person name="Clum A."/>
            <person name="Drula E."/>
            <person name="Henrissat B."/>
            <person name="Kohler A."/>
            <person name="Grigoriev I.V."/>
            <person name="Martin F.M."/>
            <person name="Hacquard S."/>
        </authorList>
    </citation>
    <scope>NUCLEOTIDE SEQUENCE</scope>
    <source>
        <strain evidence="2">MPI-SDFR-AT-0120</strain>
    </source>
</reference>
<accession>A0A8K0QUM7</accession>
<sequence>MLFTSITAASLLSLVAAAPATLQARWPSASNILKPSVISQFDGSNGAITYSVATGSATKTNRGDITTLVTFKPDFEIPATTCHLRFFLDGNDNAVKLGGSKQVNIFSSLQPAPERNVAAWGPPGNQRNLDLGRFSLYKGGNGDIVYGPATFACPKKGSSAGFEVVPTGETDEVTWSASLSGLYLTW</sequence>
<proteinExistence type="predicted"/>
<comment type="caution">
    <text evidence="2">The sequence shown here is derived from an EMBL/GenBank/DDBJ whole genome shotgun (WGS) entry which is preliminary data.</text>
</comment>
<dbReference type="Proteomes" id="UP000813461">
    <property type="component" value="Unassembled WGS sequence"/>
</dbReference>
<evidence type="ECO:0008006" key="4">
    <source>
        <dbReference type="Google" id="ProtNLM"/>
    </source>
</evidence>
<gene>
    <name evidence="2" type="ORF">FB567DRAFT_537911</name>
</gene>
<evidence type="ECO:0000256" key="1">
    <source>
        <dbReference type="SAM" id="SignalP"/>
    </source>
</evidence>
<name>A0A8K0QUM7_9PLEO</name>
<organism evidence="2 3">
    <name type="scientific">Paraphoma chrysanthemicola</name>
    <dbReference type="NCBI Taxonomy" id="798071"/>
    <lineage>
        <taxon>Eukaryota</taxon>
        <taxon>Fungi</taxon>
        <taxon>Dikarya</taxon>
        <taxon>Ascomycota</taxon>
        <taxon>Pezizomycotina</taxon>
        <taxon>Dothideomycetes</taxon>
        <taxon>Pleosporomycetidae</taxon>
        <taxon>Pleosporales</taxon>
        <taxon>Pleosporineae</taxon>
        <taxon>Phaeosphaeriaceae</taxon>
        <taxon>Paraphoma</taxon>
    </lineage>
</organism>
<evidence type="ECO:0000313" key="3">
    <source>
        <dbReference type="Proteomes" id="UP000813461"/>
    </source>
</evidence>
<keyword evidence="3" id="KW-1185">Reference proteome</keyword>